<evidence type="ECO:0000313" key="3">
    <source>
        <dbReference type="Proteomes" id="UP000663760"/>
    </source>
</evidence>
<name>A0A7I8L5H1_SPIIN</name>
<feature type="region of interest" description="Disordered" evidence="1">
    <location>
        <begin position="55"/>
        <end position="74"/>
    </location>
</feature>
<evidence type="ECO:0000256" key="1">
    <source>
        <dbReference type="SAM" id="MobiDB-lite"/>
    </source>
</evidence>
<accession>A0A7I8L5H1</accession>
<evidence type="ECO:0000313" key="2">
    <source>
        <dbReference type="EMBL" id="CAA7404886.1"/>
    </source>
</evidence>
<organism evidence="2 3">
    <name type="scientific">Spirodela intermedia</name>
    <name type="common">Intermediate duckweed</name>
    <dbReference type="NCBI Taxonomy" id="51605"/>
    <lineage>
        <taxon>Eukaryota</taxon>
        <taxon>Viridiplantae</taxon>
        <taxon>Streptophyta</taxon>
        <taxon>Embryophyta</taxon>
        <taxon>Tracheophyta</taxon>
        <taxon>Spermatophyta</taxon>
        <taxon>Magnoliopsida</taxon>
        <taxon>Liliopsida</taxon>
        <taxon>Araceae</taxon>
        <taxon>Lemnoideae</taxon>
        <taxon>Spirodela</taxon>
    </lineage>
</organism>
<dbReference type="Proteomes" id="UP000663760">
    <property type="component" value="Chromosome 11"/>
</dbReference>
<gene>
    <name evidence="2" type="ORF">SI8410_11015564</name>
</gene>
<proteinExistence type="predicted"/>
<keyword evidence="3" id="KW-1185">Reference proteome</keyword>
<dbReference type="AlphaFoldDB" id="A0A7I8L5H1"/>
<sequence length="158" mass="16650">MAAAHEADGLQRNLLLPRPAEGLDLLEVEEVDDDGFPTPPPVLVVWGERHIAAAVDEGSGGGGEGPGDEGDVLGLEHLPRRLHGGDNEGGGLPEVEEHEGAVLAGELTEGAVRQGAELVEIADEGEFGRGRREAEALLVLRRSSQVTGGRQEEESREE</sequence>
<dbReference type="EMBL" id="LR746274">
    <property type="protein sequence ID" value="CAA7404886.1"/>
    <property type="molecule type" value="Genomic_DNA"/>
</dbReference>
<protein>
    <submittedName>
        <fullName evidence="2">Uncharacterized protein</fullName>
    </submittedName>
</protein>
<reference evidence="2" key="1">
    <citation type="submission" date="2020-02" db="EMBL/GenBank/DDBJ databases">
        <authorList>
            <person name="Scholz U."/>
            <person name="Mascher M."/>
            <person name="Fiebig A."/>
        </authorList>
    </citation>
    <scope>NUCLEOTIDE SEQUENCE</scope>
</reference>